<reference evidence="5 6" key="1">
    <citation type="submission" date="2018-11" db="EMBL/GenBank/DDBJ databases">
        <title>Genome assembly of Steccherinum ochraceum LE-BIN_3174, the white-rot fungus of the Steccherinaceae family (The Residual Polyporoid clade, Polyporales, Basidiomycota).</title>
        <authorList>
            <person name="Fedorova T.V."/>
            <person name="Glazunova O.A."/>
            <person name="Landesman E.O."/>
            <person name="Moiseenko K.V."/>
            <person name="Psurtseva N.V."/>
            <person name="Savinova O.S."/>
            <person name="Shakhova N.V."/>
            <person name="Tyazhelova T.V."/>
            <person name="Vasina D.V."/>
        </authorList>
    </citation>
    <scope>NUCLEOTIDE SEQUENCE [LARGE SCALE GENOMIC DNA]</scope>
    <source>
        <strain evidence="5 6">LE-BIN_3174</strain>
    </source>
</reference>
<dbReference type="Proteomes" id="UP000292702">
    <property type="component" value="Unassembled WGS sequence"/>
</dbReference>
<dbReference type="Pfam" id="PF13176">
    <property type="entry name" value="TPR_7"/>
    <property type="match status" value="1"/>
</dbReference>
<keyword evidence="1" id="KW-0677">Repeat</keyword>
<dbReference type="Pfam" id="PF13174">
    <property type="entry name" value="TPR_6"/>
    <property type="match status" value="1"/>
</dbReference>
<dbReference type="InterPro" id="IPR011990">
    <property type="entry name" value="TPR-like_helical_dom_sf"/>
</dbReference>
<protein>
    <recommendedName>
        <fullName evidence="7">Protein required for normal CLN1 and CLN2 G1 cyclin expression</fullName>
    </recommendedName>
</protein>
<evidence type="ECO:0000256" key="3">
    <source>
        <dbReference type="PROSITE-ProRule" id="PRU00339"/>
    </source>
</evidence>
<dbReference type="GO" id="GO:0000993">
    <property type="term" value="F:RNA polymerase II complex binding"/>
    <property type="evidence" value="ECO:0007669"/>
    <property type="project" value="TreeGrafter"/>
</dbReference>
<dbReference type="STRING" id="92696.A0A4R0RMA1"/>
<name>A0A4R0RMA1_9APHY</name>
<comment type="caution">
    <text evidence="5">The sequence shown here is derived from an EMBL/GenBank/DDBJ whole genome shotgun (WGS) entry which is preliminary data.</text>
</comment>
<dbReference type="EMBL" id="RWJN01000140">
    <property type="protein sequence ID" value="TCD66299.1"/>
    <property type="molecule type" value="Genomic_DNA"/>
</dbReference>
<dbReference type="GO" id="GO:0016593">
    <property type="term" value="C:Cdc73/Paf1 complex"/>
    <property type="evidence" value="ECO:0007669"/>
    <property type="project" value="TreeGrafter"/>
</dbReference>
<feature type="compositionally biased region" description="Basic and acidic residues" evidence="4">
    <location>
        <begin position="894"/>
        <end position="961"/>
    </location>
</feature>
<dbReference type="PROSITE" id="PS50005">
    <property type="entry name" value="TPR"/>
    <property type="match status" value="3"/>
</dbReference>
<dbReference type="GO" id="GO:0006355">
    <property type="term" value="P:regulation of DNA-templated transcription"/>
    <property type="evidence" value="ECO:0007669"/>
    <property type="project" value="InterPro"/>
</dbReference>
<sequence length="1066" mass="119452">MNGTRSPSPPAGRTLDIELTSQEVISIDLDNLELNPDDLLEVLKDSQSKVWVWTKLAAEYWNQGHLDIAEKLAQGAIDTLQANGSTSSLPPTYYLLANIQIARARGAPKLILQDARQDSQTKEKQRDLYYKEAIQFLNQGDRAASGEAISPVLAFLTRAIYQLENRQMDDALRSFDGVLAIKPTNAVALLGKARILYTRRQYAQALRLFQEVLRLSPSCKPDPRIGIGLCFWALDHKAQAKAAWERSLEVNPSEWAAQLLLGLEAMNASKSDSFAEEDRRAHYIQGTRLINLAFKTNQKNSAAANALCELLLRKGQYEKALKLAERTVQFADTLTVLTEGYLRSARVLQSTDAFTDAQKYYTLAKEGQPANVLASLGLAQIQLKLDEIPSAIHTLDTLLQSPNENRSAEASAMLASLRANPRPGVDHAQEKMRARELYDRVSRALRLPEDPHSQLNGHQHKALTSSGRNIAEDLEVHIEMARLWQGENSDKVERALTEALRISEAGGKPDPRLVNNLGALKHLDGKLDQARAMYETAITHASMMEGGKGEGMSTSILYNLARVYEDEGNETMAREAYDKLLTRHPEYVDAKLRQAKMFSDLNKSNEAHELIKEALNSQGSNLNLRAFYTHFLIQNNMATPAKDFVFRTLKEHDKYDLYSLCAAGWIQYHQARESRDASPKGVDERRRGFQRSAEFYEKALHLDPMCAVAAQGLAIVTAEDALGNLGGGIGPLAPDEPQKRIRNARDALDVFAKVREAMDDGSVYSNMGHCYYASDDYDRAIESYETASRKFYNDHNVPAFHLHPHDKAITYNIAMIEQKAAELLITVPAAKRTVKEMQKAIDQAQHAQRLFASLAADKSPVVPYNKELAEQRKKYGDGVLRRCDEQLAIQRQHEAGAKAKLDAARQKRQEEKDKQDALERERLASHREQAEKLAEERRLAREEAMVWTREVRAESDEERERKPKKAPRKKAEANGSGDEGAANGEPAKKKRKGGKLRRNGDPEGGDDDNENVFSGGEDESKPAAKKRTKKRVVRDDEDEEVTATAPSRKKQFKSKEYISDSDEEMS</sequence>
<feature type="repeat" description="TPR" evidence="3">
    <location>
        <begin position="761"/>
        <end position="794"/>
    </location>
</feature>
<feature type="compositionally biased region" description="Basic residues" evidence="4">
    <location>
        <begin position="1023"/>
        <end position="1032"/>
    </location>
</feature>
<dbReference type="Gene3D" id="1.25.40.10">
    <property type="entry name" value="Tetratricopeptide repeat domain"/>
    <property type="match status" value="4"/>
</dbReference>
<evidence type="ECO:0000313" key="6">
    <source>
        <dbReference type="Proteomes" id="UP000292702"/>
    </source>
</evidence>
<dbReference type="SUPFAM" id="SSF48452">
    <property type="entry name" value="TPR-like"/>
    <property type="match status" value="3"/>
</dbReference>
<dbReference type="GO" id="GO:0006368">
    <property type="term" value="P:transcription elongation by RNA polymerase II"/>
    <property type="evidence" value="ECO:0007669"/>
    <property type="project" value="TreeGrafter"/>
</dbReference>
<organism evidence="5 6">
    <name type="scientific">Steccherinum ochraceum</name>
    <dbReference type="NCBI Taxonomy" id="92696"/>
    <lineage>
        <taxon>Eukaryota</taxon>
        <taxon>Fungi</taxon>
        <taxon>Dikarya</taxon>
        <taxon>Basidiomycota</taxon>
        <taxon>Agaricomycotina</taxon>
        <taxon>Agaricomycetes</taxon>
        <taxon>Polyporales</taxon>
        <taxon>Steccherinaceae</taxon>
        <taxon>Steccherinum</taxon>
    </lineage>
</organism>
<dbReference type="InterPro" id="IPR031101">
    <property type="entry name" value="Ctr9"/>
</dbReference>
<keyword evidence="6" id="KW-1185">Reference proteome</keyword>
<dbReference type="SMART" id="SM00028">
    <property type="entry name" value="TPR"/>
    <property type="match status" value="10"/>
</dbReference>
<keyword evidence="2 3" id="KW-0802">TPR repeat</keyword>
<gene>
    <name evidence="5" type="ORF">EIP91_001545</name>
</gene>
<dbReference type="Pfam" id="PF13432">
    <property type="entry name" value="TPR_16"/>
    <property type="match status" value="1"/>
</dbReference>
<proteinExistence type="predicted"/>
<dbReference type="InterPro" id="IPR019734">
    <property type="entry name" value="TPR_rpt"/>
</dbReference>
<evidence type="ECO:0000256" key="1">
    <source>
        <dbReference type="ARBA" id="ARBA00022737"/>
    </source>
</evidence>
<dbReference type="PANTHER" id="PTHR14027:SF2">
    <property type="entry name" value="RNA POLYMERASE-ASSOCIATED PROTEIN CTR9 HOMOLOG"/>
    <property type="match status" value="1"/>
</dbReference>
<feature type="repeat" description="TPR" evidence="3">
    <location>
        <begin position="186"/>
        <end position="219"/>
    </location>
</feature>
<evidence type="ECO:0000313" key="5">
    <source>
        <dbReference type="EMBL" id="TCD66299.1"/>
    </source>
</evidence>
<dbReference type="PANTHER" id="PTHR14027">
    <property type="entry name" value="RNA POLYMERASE-ASSOCIATED PROTEIN CTR9"/>
    <property type="match status" value="1"/>
</dbReference>
<evidence type="ECO:0000256" key="4">
    <source>
        <dbReference type="SAM" id="MobiDB-lite"/>
    </source>
</evidence>
<accession>A0A4R0RMA1</accession>
<dbReference type="AlphaFoldDB" id="A0A4R0RMA1"/>
<feature type="compositionally biased region" description="Basic residues" evidence="4">
    <location>
        <begin position="988"/>
        <end position="997"/>
    </location>
</feature>
<evidence type="ECO:0008006" key="7">
    <source>
        <dbReference type="Google" id="ProtNLM"/>
    </source>
</evidence>
<dbReference type="OrthoDB" id="343875at2759"/>
<evidence type="ECO:0000256" key="2">
    <source>
        <dbReference type="ARBA" id="ARBA00022803"/>
    </source>
</evidence>
<feature type="repeat" description="TPR" evidence="3">
    <location>
        <begin position="554"/>
        <end position="587"/>
    </location>
</feature>
<feature type="region of interest" description="Disordered" evidence="4">
    <location>
        <begin position="894"/>
        <end position="1066"/>
    </location>
</feature>